<proteinExistence type="predicted"/>
<gene>
    <name evidence="1" type="ORF">RRH01S_16_00590</name>
</gene>
<reference evidence="1 2" key="1">
    <citation type="submission" date="2014-05" db="EMBL/GenBank/DDBJ databases">
        <title>Whole genome shotgun sequence of Rhizobium rhizogenes NBRC 13257.</title>
        <authorList>
            <person name="Katano-Makiyama Y."/>
            <person name="Hosoyama A."/>
            <person name="Hashimoto M."/>
            <person name="Hosoyama Y."/>
            <person name="Noguchi M."/>
            <person name="Tsuchikane K."/>
            <person name="Kimura A."/>
            <person name="Ohji S."/>
            <person name="Ichikawa N."/>
            <person name="Yamazoe A."/>
            <person name="Fujita N."/>
        </authorList>
    </citation>
    <scope>NUCLEOTIDE SEQUENCE [LARGE SCALE GENOMIC DNA]</scope>
    <source>
        <strain evidence="1 2">NBRC 13257</strain>
    </source>
</reference>
<dbReference type="AlphaFoldDB" id="A0AA87QDD9"/>
<comment type="caution">
    <text evidence="1">The sequence shown here is derived from an EMBL/GenBank/DDBJ whole genome shotgun (WGS) entry which is preliminary data.</text>
</comment>
<evidence type="ECO:0000313" key="1">
    <source>
        <dbReference type="EMBL" id="GAJ96109.1"/>
    </source>
</evidence>
<name>A0AA87QDD9_RHIRH</name>
<evidence type="ECO:0000313" key="2">
    <source>
        <dbReference type="Proteomes" id="UP000026941"/>
    </source>
</evidence>
<accession>A0AA87QDD9</accession>
<protein>
    <submittedName>
        <fullName evidence="1">Uncharacterized protein</fullName>
    </submittedName>
</protein>
<dbReference type="EMBL" id="BAYX01000016">
    <property type="protein sequence ID" value="GAJ96109.1"/>
    <property type="molecule type" value="Genomic_DNA"/>
</dbReference>
<dbReference type="Proteomes" id="UP000026941">
    <property type="component" value="Unassembled WGS sequence"/>
</dbReference>
<sequence>MAIQIEYDQHSSRVATHKSISSPSIVGSYSPRDMCCSLPPQSQQGIALKVMTDTETAVRGRETLTGIKPLAAEYYRLTRKLRA</sequence>
<organism evidence="1 2">
    <name type="scientific">Rhizobium rhizogenes NBRC 13257</name>
    <dbReference type="NCBI Taxonomy" id="1220581"/>
    <lineage>
        <taxon>Bacteria</taxon>
        <taxon>Pseudomonadati</taxon>
        <taxon>Pseudomonadota</taxon>
        <taxon>Alphaproteobacteria</taxon>
        <taxon>Hyphomicrobiales</taxon>
        <taxon>Rhizobiaceae</taxon>
        <taxon>Rhizobium/Agrobacterium group</taxon>
        <taxon>Rhizobium</taxon>
    </lineage>
</organism>